<comment type="caution">
    <text evidence="2">The sequence shown here is derived from an EMBL/GenBank/DDBJ whole genome shotgun (WGS) entry which is preliminary data.</text>
</comment>
<organism evidence="2 3">
    <name type="scientific">Sesamum alatum</name>
    <dbReference type="NCBI Taxonomy" id="300844"/>
    <lineage>
        <taxon>Eukaryota</taxon>
        <taxon>Viridiplantae</taxon>
        <taxon>Streptophyta</taxon>
        <taxon>Embryophyta</taxon>
        <taxon>Tracheophyta</taxon>
        <taxon>Spermatophyta</taxon>
        <taxon>Magnoliopsida</taxon>
        <taxon>eudicotyledons</taxon>
        <taxon>Gunneridae</taxon>
        <taxon>Pentapetalae</taxon>
        <taxon>asterids</taxon>
        <taxon>lamiids</taxon>
        <taxon>Lamiales</taxon>
        <taxon>Pedaliaceae</taxon>
        <taxon>Sesamum</taxon>
    </lineage>
</organism>
<evidence type="ECO:0000313" key="2">
    <source>
        <dbReference type="EMBL" id="KAK4415253.1"/>
    </source>
</evidence>
<dbReference type="Pfam" id="PF14392">
    <property type="entry name" value="zf-CCHC_4"/>
    <property type="match status" value="1"/>
</dbReference>
<evidence type="ECO:0000313" key="3">
    <source>
        <dbReference type="Proteomes" id="UP001293254"/>
    </source>
</evidence>
<feature type="domain" description="Zinc knuckle CX2CX4HX4C" evidence="1">
    <location>
        <begin position="134"/>
        <end position="180"/>
    </location>
</feature>
<dbReference type="InterPro" id="IPR040256">
    <property type="entry name" value="At4g02000-like"/>
</dbReference>
<dbReference type="AlphaFoldDB" id="A0AAE1XNQ8"/>
<name>A0AAE1XNQ8_9LAMI</name>
<dbReference type="EMBL" id="JACGWO010000011">
    <property type="protein sequence ID" value="KAK4415253.1"/>
    <property type="molecule type" value="Genomic_DNA"/>
</dbReference>
<keyword evidence="3" id="KW-1185">Reference proteome</keyword>
<dbReference type="PANTHER" id="PTHR31286:SF153">
    <property type="entry name" value="DUF4283 DOMAIN PROTEIN"/>
    <property type="match status" value="1"/>
</dbReference>
<sequence>MFYSSALSTSTALCASIQSMIILVREMEFKQLSEGRILLRFFHVLDSRRALEECPWSFEKNILILNGLGPEDNPRTVDLNWCDFHVHIHDLALPRMNLGVATHIGNKLGIFWDMEMDEAGQAWGAILHIHATINVNHPLKRALKIRTTIRDEKLVHFTYERLSNFCYICGRLGPISKYCELRFDKGFTDLGDDTPYGPWLQAPMPVKGRP</sequence>
<proteinExistence type="predicted"/>
<protein>
    <recommendedName>
        <fullName evidence="1">Zinc knuckle CX2CX4HX4C domain-containing protein</fullName>
    </recommendedName>
</protein>
<reference evidence="2" key="1">
    <citation type="submission" date="2020-06" db="EMBL/GenBank/DDBJ databases">
        <authorList>
            <person name="Li T."/>
            <person name="Hu X."/>
            <person name="Zhang T."/>
            <person name="Song X."/>
            <person name="Zhang H."/>
            <person name="Dai N."/>
            <person name="Sheng W."/>
            <person name="Hou X."/>
            <person name="Wei L."/>
        </authorList>
    </citation>
    <scope>NUCLEOTIDE SEQUENCE</scope>
    <source>
        <strain evidence="2">3651</strain>
        <tissue evidence="2">Leaf</tissue>
    </source>
</reference>
<evidence type="ECO:0000259" key="1">
    <source>
        <dbReference type="Pfam" id="PF14392"/>
    </source>
</evidence>
<gene>
    <name evidence="2" type="ORF">Salat_2632600</name>
</gene>
<dbReference type="InterPro" id="IPR025836">
    <property type="entry name" value="Zn_knuckle_CX2CX4HX4C"/>
</dbReference>
<reference evidence="2" key="2">
    <citation type="journal article" date="2024" name="Plant">
        <title>Genomic evolution and insights into agronomic trait innovations of Sesamum species.</title>
        <authorList>
            <person name="Miao H."/>
            <person name="Wang L."/>
            <person name="Qu L."/>
            <person name="Liu H."/>
            <person name="Sun Y."/>
            <person name="Le M."/>
            <person name="Wang Q."/>
            <person name="Wei S."/>
            <person name="Zheng Y."/>
            <person name="Lin W."/>
            <person name="Duan Y."/>
            <person name="Cao H."/>
            <person name="Xiong S."/>
            <person name="Wang X."/>
            <person name="Wei L."/>
            <person name="Li C."/>
            <person name="Ma Q."/>
            <person name="Ju M."/>
            <person name="Zhao R."/>
            <person name="Li G."/>
            <person name="Mu C."/>
            <person name="Tian Q."/>
            <person name="Mei H."/>
            <person name="Zhang T."/>
            <person name="Gao T."/>
            <person name="Zhang H."/>
        </authorList>
    </citation>
    <scope>NUCLEOTIDE SEQUENCE</scope>
    <source>
        <strain evidence="2">3651</strain>
    </source>
</reference>
<dbReference type="Proteomes" id="UP001293254">
    <property type="component" value="Unassembled WGS sequence"/>
</dbReference>
<accession>A0AAE1XNQ8</accession>
<dbReference type="PANTHER" id="PTHR31286">
    <property type="entry name" value="GLYCINE-RICH CELL WALL STRUCTURAL PROTEIN 1.8-LIKE"/>
    <property type="match status" value="1"/>
</dbReference>